<keyword evidence="2" id="KW-0812">Transmembrane</keyword>
<proteinExistence type="predicted"/>
<keyword evidence="4" id="KW-1185">Reference proteome</keyword>
<dbReference type="RefSeq" id="WP_379031693.1">
    <property type="nucleotide sequence ID" value="NZ_JBHRXE010000040.1"/>
</dbReference>
<feature type="transmembrane region" description="Helical" evidence="2">
    <location>
        <begin position="24"/>
        <end position="46"/>
    </location>
</feature>
<organism evidence="3 4">
    <name type="scientific">Paracoccus simplex</name>
    <dbReference type="NCBI Taxonomy" id="2086346"/>
    <lineage>
        <taxon>Bacteria</taxon>
        <taxon>Pseudomonadati</taxon>
        <taxon>Pseudomonadota</taxon>
        <taxon>Alphaproteobacteria</taxon>
        <taxon>Rhodobacterales</taxon>
        <taxon>Paracoccaceae</taxon>
        <taxon>Paracoccus</taxon>
    </lineage>
</organism>
<sequence>MASGADTAHSAPSWFVAPGETDTLAWIAIAILCLAIFALVSLYAAFDRWAEHRSKGTPLAKTIPTLLTIALIYEIFPVDHFSLLLPLSAILIALMADWSRFHSLVEVRQPASPGPEQPGTGNSIEFSEPEKGN</sequence>
<name>A0ABV7S115_9RHOB</name>
<keyword evidence="2" id="KW-0472">Membrane</keyword>
<protein>
    <submittedName>
        <fullName evidence="3">Uncharacterized protein</fullName>
    </submittedName>
</protein>
<evidence type="ECO:0000256" key="2">
    <source>
        <dbReference type="SAM" id="Phobius"/>
    </source>
</evidence>
<dbReference type="Proteomes" id="UP001595596">
    <property type="component" value="Unassembled WGS sequence"/>
</dbReference>
<evidence type="ECO:0000313" key="4">
    <source>
        <dbReference type="Proteomes" id="UP001595596"/>
    </source>
</evidence>
<feature type="region of interest" description="Disordered" evidence="1">
    <location>
        <begin position="109"/>
        <end position="133"/>
    </location>
</feature>
<evidence type="ECO:0000313" key="3">
    <source>
        <dbReference type="EMBL" id="MFC3570624.1"/>
    </source>
</evidence>
<gene>
    <name evidence="3" type="ORF">ACFOMP_14290</name>
</gene>
<dbReference type="EMBL" id="JBHRXE010000040">
    <property type="protein sequence ID" value="MFC3570624.1"/>
    <property type="molecule type" value="Genomic_DNA"/>
</dbReference>
<keyword evidence="2" id="KW-1133">Transmembrane helix</keyword>
<reference evidence="4" key="1">
    <citation type="journal article" date="2019" name="Int. J. Syst. Evol. Microbiol.">
        <title>The Global Catalogue of Microorganisms (GCM) 10K type strain sequencing project: providing services to taxonomists for standard genome sequencing and annotation.</title>
        <authorList>
            <consortium name="The Broad Institute Genomics Platform"/>
            <consortium name="The Broad Institute Genome Sequencing Center for Infectious Disease"/>
            <person name="Wu L."/>
            <person name="Ma J."/>
        </authorList>
    </citation>
    <scope>NUCLEOTIDE SEQUENCE [LARGE SCALE GENOMIC DNA]</scope>
    <source>
        <strain evidence="4">VKM B-3226</strain>
    </source>
</reference>
<comment type="caution">
    <text evidence="3">The sequence shown here is derived from an EMBL/GenBank/DDBJ whole genome shotgun (WGS) entry which is preliminary data.</text>
</comment>
<accession>A0ABV7S115</accession>
<evidence type="ECO:0000256" key="1">
    <source>
        <dbReference type="SAM" id="MobiDB-lite"/>
    </source>
</evidence>